<dbReference type="AlphaFoldDB" id="A0A1F7EZU9"/>
<sequence length="253" mass="29318">MGRILFLCLLAIYIHGQDPLRHVENKVFGPDERFIFNVSYGFIHGGFASLEIQDTARINGHLCHKIRAVAHSSAALSIFFPVRDTNYSYMDVEGLFSRKIIKYIREGNYKQFKWAFFEPEIRRATTRDTCYTTLPFVQDVVSSFYYFRLFNVKDSLDINCFDDKKNYPMRVKVVRKEKIKTLFGKIECRVVEPLLTSSGIFMKKGRLLIWLTDDARKIPVKVTFKLPFLGHITCTLEKHFPGSIIAQSAPPVQ</sequence>
<evidence type="ECO:0008006" key="3">
    <source>
        <dbReference type="Google" id="ProtNLM"/>
    </source>
</evidence>
<comment type="caution">
    <text evidence="1">The sequence shown here is derived from an EMBL/GenBank/DDBJ whole genome shotgun (WGS) entry which is preliminary data.</text>
</comment>
<name>A0A1F7EZU9_UNCRA</name>
<proteinExistence type="predicted"/>
<dbReference type="InterPro" id="IPR021457">
    <property type="entry name" value="DUF3108"/>
</dbReference>
<dbReference type="Pfam" id="PF11306">
    <property type="entry name" value="DUF3108"/>
    <property type="match status" value="1"/>
</dbReference>
<protein>
    <recommendedName>
        <fullName evidence="3">DUF3108 domain-containing protein</fullName>
    </recommendedName>
</protein>
<gene>
    <name evidence="1" type="ORF">A2519_17315</name>
</gene>
<dbReference type="Proteomes" id="UP000179243">
    <property type="component" value="Unassembled WGS sequence"/>
</dbReference>
<dbReference type="EMBL" id="MFYX01000158">
    <property type="protein sequence ID" value="OGJ99832.1"/>
    <property type="molecule type" value="Genomic_DNA"/>
</dbReference>
<reference evidence="1 2" key="1">
    <citation type="journal article" date="2016" name="Nat. Commun.">
        <title>Thousands of microbial genomes shed light on interconnected biogeochemical processes in an aquifer system.</title>
        <authorList>
            <person name="Anantharaman K."/>
            <person name="Brown C.T."/>
            <person name="Hug L.A."/>
            <person name="Sharon I."/>
            <person name="Castelle C.J."/>
            <person name="Probst A.J."/>
            <person name="Thomas B.C."/>
            <person name="Singh A."/>
            <person name="Wilkins M.J."/>
            <person name="Karaoz U."/>
            <person name="Brodie E.L."/>
            <person name="Williams K.H."/>
            <person name="Hubbard S.S."/>
            <person name="Banfield J.F."/>
        </authorList>
    </citation>
    <scope>NUCLEOTIDE SEQUENCE [LARGE SCALE GENOMIC DNA]</scope>
</reference>
<accession>A0A1F7EZU9</accession>
<evidence type="ECO:0000313" key="2">
    <source>
        <dbReference type="Proteomes" id="UP000179243"/>
    </source>
</evidence>
<organism evidence="1 2">
    <name type="scientific">Candidatus Raymondbacteria bacterium RIFOXYD12_FULL_49_13</name>
    <dbReference type="NCBI Taxonomy" id="1817890"/>
    <lineage>
        <taxon>Bacteria</taxon>
        <taxon>Raymondiibacteriota</taxon>
    </lineage>
</organism>
<evidence type="ECO:0000313" key="1">
    <source>
        <dbReference type="EMBL" id="OGJ99832.1"/>
    </source>
</evidence>